<organism evidence="1 2">
    <name type="scientific">Chryseobacterium endophyticum</name>
    <dbReference type="NCBI Taxonomy" id="1854762"/>
    <lineage>
        <taxon>Bacteria</taxon>
        <taxon>Pseudomonadati</taxon>
        <taxon>Bacteroidota</taxon>
        <taxon>Flavobacteriia</taxon>
        <taxon>Flavobacteriales</taxon>
        <taxon>Weeksellaceae</taxon>
        <taxon>Chryseobacterium group</taxon>
        <taxon>Chryseobacterium</taxon>
    </lineage>
</organism>
<keyword evidence="2" id="KW-1185">Reference proteome</keyword>
<sequence>MTSGEILDVSADLDFNSGREENKPIGYNNIKVTNMIDGSYSKYYYTPTFEINLGFNPSFSGSAKDMANYIKAMGVLQKKEDFSATGQPLQKTEAGYQFREVLLPNVANGNNPVKKINISRQTSVTETYISGTSKKLVSSSETNMEDKYGKFPLPGKPWQMVPYWKKRSCIPKIKGCRSCSVPIW</sequence>
<name>A0AAU6WST4_9FLAO</name>
<dbReference type="RefSeq" id="WP_345767393.1">
    <property type="nucleotide sequence ID" value="NZ_CP154834.1"/>
</dbReference>
<proteinExistence type="predicted"/>
<evidence type="ECO:0000313" key="2">
    <source>
        <dbReference type="Proteomes" id="UP001463665"/>
    </source>
</evidence>
<reference evidence="1 2" key="1">
    <citation type="submission" date="2024-04" db="EMBL/GenBank/DDBJ databases">
        <title>Genome sequencing and assembly of rice foliar adapted Chryseobacterium endophyticum OsEnb-ALM-A6.</title>
        <authorList>
            <person name="Kumar S."/>
            <person name="Javed M."/>
            <person name="Chouhan V."/>
            <person name="Charishma K."/>
            <person name="Patel A."/>
            <person name="Kumar M."/>
            <person name="Sahu K.P."/>
            <person name="Kumar A."/>
        </authorList>
    </citation>
    <scope>NUCLEOTIDE SEQUENCE [LARGE SCALE GENOMIC DNA]</scope>
    <source>
        <strain evidence="1 2">OsEnb-ALM-A6</strain>
    </source>
</reference>
<dbReference type="EMBL" id="CP154834">
    <property type="protein sequence ID" value="XAO75846.1"/>
    <property type="molecule type" value="Genomic_DNA"/>
</dbReference>
<evidence type="ECO:0000313" key="1">
    <source>
        <dbReference type="EMBL" id="XAO75846.1"/>
    </source>
</evidence>
<accession>A0AAU6WST4</accession>
<dbReference type="Proteomes" id="UP001463665">
    <property type="component" value="Chromosome"/>
</dbReference>
<protein>
    <submittedName>
        <fullName evidence="1">Uncharacterized protein</fullName>
    </submittedName>
</protein>
<dbReference type="AlphaFoldDB" id="A0AAU6WST4"/>
<gene>
    <name evidence="1" type="ORF">AAFP95_08370</name>
</gene>